<dbReference type="EMBL" id="JADGJD010000412">
    <property type="protein sequence ID" value="KAJ3051288.1"/>
    <property type="molecule type" value="Genomic_DNA"/>
</dbReference>
<dbReference type="InterPro" id="IPR032710">
    <property type="entry name" value="NTF2-like_dom_sf"/>
</dbReference>
<name>A0AAD5SCS2_9FUNG</name>
<gene>
    <name evidence="2" type="ORF">HK097_007733</name>
</gene>
<dbReference type="AlphaFoldDB" id="A0AAD5SCS2"/>
<feature type="compositionally biased region" description="Basic and acidic residues" evidence="1">
    <location>
        <begin position="203"/>
        <end position="216"/>
    </location>
</feature>
<dbReference type="Gene3D" id="3.10.450.50">
    <property type="match status" value="1"/>
</dbReference>
<comment type="caution">
    <text evidence="2">The sequence shown here is derived from an EMBL/GenBank/DDBJ whole genome shotgun (WGS) entry which is preliminary data.</text>
</comment>
<dbReference type="SUPFAM" id="SSF54427">
    <property type="entry name" value="NTF2-like"/>
    <property type="match status" value="1"/>
</dbReference>
<dbReference type="Proteomes" id="UP001212841">
    <property type="component" value="Unassembled WGS sequence"/>
</dbReference>
<sequence length="267" mass="29623">MVSTLATQWEALRRYRGSPAASASHYFHADCRVVYIPTGKLYAGLSAIEQLLTDLRNTFQCVESVEVLSTSYSEATATVIEETLLTIRHNRPMEWLAPGIKDTGETLKLVVCTISDIHEGRIINQRLYWDQGYVFRTLRCLPQTVMVRGKQITLQTAGPEVVDHVISTLMETDPASQQPQQPPVDVSNLNISSPPASLATVHEVAHHQGFQDEYTKPKPAAQHQQQIPQEPRYGKPPQEEFPTTGGKRASTRLYGKPPGGQSSISFG</sequence>
<protein>
    <submittedName>
        <fullName evidence="2">Uncharacterized protein</fullName>
    </submittedName>
</protein>
<organism evidence="2 3">
    <name type="scientific">Rhizophlyctis rosea</name>
    <dbReference type="NCBI Taxonomy" id="64517"/>
    <lineage>
        <taxon>Eukaryota</taxon>
        <taxon>Fungi</taxon>
        <taxon>Fungi incertae sedis</taxon>
        <taxon>Chytridiomycota</taxon>
        <taxon>Chytridiomycota incertae sedis</taxon>
        <taxon>Chytridiomycetes</taxon>
        <taxon>Rhizophlyctidales</taxon>
        <taxon>Rhizophlyctidaceae</taxon>
        <taxon>Rhizophlyctis</taxon>
    </lineage>
</organism>
<evidence type="ECO:0000313" key="2">
    <source>
        <dbReference type="EMBL" id="KAJ3051288.1"/>
    </source>
</evidence>
<feature type="region of interest" description="Disordered" evidence="1">
    <location>
        <begin position="172"/>
        <end position="267"/>
    </location>
</feature>
<evidence type="ECO:0000313" key="3">
    <source>
        <dbReference type="Proteomes" id="UP001212841"/>
    </source>
</evidence>
<evidence type="ECO:0000256" key="1">
    <source>
        <dbReference type="SAM" id="MobiDB-lite"/>
    </source>
</evidence>
<keyword evidence="3" id="KW-1185">Reference proteome</keyword>
<proteinExistence type="predicted"/>
<reference evidence="2" key="1">
    <citation type="submission" date="2020-05" db="EMBL/GenBank/DDBJ databases">
        <title>Phylogenomic resolution of chytrid fungi.</title>
        <authorList>
            <person name="Stajich J.E."/>
            <person name="Amses K."/>
            <person name="Simmons R."/>
            <person name="Seto K."/>
            <person name="Myers J."/>
            <person name="Bonds A."/>
            <person name="Quandt C.A."/>
            <person name="Barry K."/>
            <person name="Liu P."/>
            <person name="Grigoriev I."/>
            <person name="Longcore J.E."/>
            <person name="James T.Y."/>
        </authorList>
    </citation>
    <scope>NUCLEOTIDE SEQUENCE</scope>
    <source>
        <strain evidence="2">JEL0318</strain>
    </source>
</reference>
<accession>A0AAD5SCS2</accession>